<evidence type="ECO:0000313" key="3">
    <source>
        <dbReference type="EMBL" id="RJX51415.1"/>
    </source>
</evidence>
<evidence type="ECO:0000259" key="2">
    <source>
        <dbReference type="PROSITE" id="PS50110"/>
    </source>
</evidence>
<proteinExistence type="predicted"/>
<dbReference type="OrthoDB" id="2830at2157"/>
<dbReference type="Proteomes" id="UP000281564">
    <property type="component" value="Unassembled WGS sequence"/>
</dbReference>
<dbReference type="SUPFAM" id="SSF52172">
    <property type="entry name" value="CheY-like"/>
    <property type="match status" value="1"/>
</dbReference>
<keyword evidence="4" id="KW-1185">Reference proteome</keyword>
<keyword evidence="1" id="KW-0597">Phosphoprotein</keyword>
<dbReference type="InterPro" id="IPR052048">
    <property type="entry name" value="ST_Response_Regulator"/>
</dbReference>
<dbReference type="AlphaFoldDB" id="A0A3A6QGS2"/>
<accession>A0A3A6QGS2</accession>
<protein>
    <submittedName>
        <fullName evidence="3">Response regulator</fullName>
    </submittedName>
</protein>
<reference evidence="3 4" key="1">
    <citation type="submission" date="2018-06" db="EMBL/GenBank/DDBJ databases">
        <title>Halonotius sp. F13-13 a new haloarchaeeon isolated from a solar saltern from Isla Cristina, Huelva, Spain.</title>
        <authorList>
            <person name="Duran-Viseras A."/>
            <person name="Sanchez-Porro C."/>
            <person name="Ventosa A."/>
        </authorList>
    </citation>
    <scope>NUCLEOTIDE SEQUENCE [LARGE SCALE GENOMIC DNA]</scope>
    <source>
        <strain evidence="3 4">CECT 7525</strain>
    </source>
</reference>
<dbReference type="PROSITE" id="PS50110">
    <property type="entry name" value="RESPONSE_REGULATORY"/>
    <property type="match status" value="1"/>
</dbReference>
<evidence type="ECO:0000256" key="1">
    <source>
        <dbReference type="PROSITE-ProRule" id="PRU00169"/>
    </source>
</evidence>
<dbReference type="EMBL" id="QMDW01000002">
    <property type="protein sequence ID" value="RJX51415.1"/>
    <property type="molecule type" value="Genomic_DNA"/>
</dbReference>
<dbReference type="Gene3D" id="3.40.50.2300">
    <property type="match status" value="1"/>
</dbReference>
<dbReference type="PANTHER" id="PTHR43228:SF1">
    <property type="entry name" value="TWO-COMPONENT RESPONSE REGULATOR ARR22"/>
    <property type="match status" value="1"/>
</dbReference>
<feature type="domain" description="Response regulatory" evidence="2">
    <location>
        <begin position="4"/>
        <end position="118"/>
    </location>
</feature>
<dbReference type="InterPro" id="IPR011006">
    <property type="entry name" value="CheY-like_superfamily"/>
</dbReference>
<evidence type="ECO:0000313" key="4">
    <source>
        <dbReference type="Proteomes" id="UP000281564"/>
    </source>
</evidence>
<comment type="caution">
    <text evidence="3">The sequence shown here is derived from an EMBL/GenBank/DDBJ whole genome shotgun (WGS) entry which is preliminary data.</text>
</comment>
<dbReference type="GO" id="GO:0000160">
    <property type="term" value="P:phosphorelay signal transduction system"/>
    <property type="evidence" value="ECO:0007669"/>
    <property type="project" value="InterPro"/>
</dbReference>
<dbReference type="RefSeq" id="WP_120082862.1">
    <property type="nucleotide sequence ID" value="NZ_QMDW01000002.1"/>
</dbReference>
<dbReference type="Pfam" id="PF00072">
    <property type="entry name" value="Response_reg"/>
    <property type="match status" value="1"/>
</dbReference>
<dbReference type="SMART" id="SM00448">
    <property type="entry name" value="REC"/>
    <property type="match status" value="1"/>
</dbReference>
<sequence length="123" mass="13668">MTLNVLVVDDSSFQRSMICETLASWVDVIGTAENGIEAVEQYESHKPDLVTMDIMMPEMNGIKALRVIKEISPNATIVMLTSVSQKEKMRKAARHGADGYITKPFDSQELIDEIDDAHEVGVK</sequence>
<organism evidence="3 4">
    <name type="scientific">Halonotius pteroides</name>
    <dbReference type="NCBI Taxonomy" id="268735"/>
    <lineage>
        <taxon>Archaea</taxon>
        <taxon>Methanobacteriati</taxon>
        <taxon>Methanobacteriota</taxon>
        <taxon>Stenosarchaea group</taxon>
        <taxon>Halobacteria</taxon>
        <taxon>Halobacteriales</taxon>
        <taxon>Haloferacaceae</taxon>
        <taxon>Halonotius</taxon>
    </lineage>
</organism>
<dbReference type="InterPro" id="IPR001789">
    <property type="entry name" value="Sig_transdc_resp-reg_receiver"/>
</dbReference>
<dbReference type="PANTHER" id="PTHR43228">
    <property type="entry name" value="TWO-COMPONENT RESPONSE REGULATOR"/>
    <property type="match status" value="1"/>
</dbReference>
<gene>
    <name evidence="3" type="ORF">DP106_01605</name>
</gene>
<name>A0A3A6QGS2_9EURY</name>
<feature type="modified residue" description="4-aspartylphosphate" evidence="1">
    <location>
        <position position="53"/>
    </location>
</feature>